<sequence length="218" mass="23618">MPQGSIETKAARSPVALLWPPYRQGSDGKSTTAPCGSWNGELTRHQFPIGPYSVPIISANETWIAQLAISYAADPTSNDDFEPLYTDSFVNTKTKCVSVNSPGDVEPGMHATLQMRYHDSSDASSPMHYACSDIVFVSRKAATFTSPCSGPLSEEVEVAFHPPPVSKSGLPSHSFLGSILAFAALLVFAATARFYILPRLRQRRTAEGDETEMAKMIS</sequence>
<keyword evidence="11" id="KW-1185">Reference proteome</keyword>
<feature type="transmembrane region" description="Helical" evidence="8">
    <location>
        <begin position="175"/>
        <end position="196"/>
    </location>
</feature>
<keyword evidence="8" id="KW-1133">Transmembrane helix</keyword>
<keyword evidence="3" id="KW-0336">GPI-anchor</keyword>
<dbReference type="VEuPathDB" id="FungiDB:HMPREF1541_07734"/>
<keyword evidence="5 8" id="KW-0472">Membrane</keyword>
<dbReference type="PANTHER" id="PTHR34992:SF5">
    <property type="entry name" value="ANCHORED PROTEIN, PUTATIVE (AFU_ORTHOLOGUE AFUA_6G02800)-RELATED"/>
    <property type="match status" value="1"/>
</dbReference>
<evidence type="ECO:0000256" key="3">
    <source>
        <dbReference type="ARBA" id="ARBA00022622"/>
    </source>
</evidence>
<protein>
    <recommendedName>
        <fullName evidence="9">Copper acquisition factor BIM1-like domain-containing protein</fullName>
    </recommendedName>
</protein>
<dbReference type="OrthoDB" id="2587363at2759"/>
<evidence type="ECO:0000256" key="7">
    <source>
        <dbReference type="ARBA" id="ARBA00023288"/>
    </source>
</evidence>
<keyword evidence="2" id="KW-1003">Cell membrane</keyword>
<gene>
    <name evidence="10" type="ORF">HMPREF1541_07734</name>
</gene>
<name>W2RP59_CYPE1</name>
<feature type="domain" description="Copper acquisition factor BIM1-like" evidence="9">
    <location>
        <begin position="13"/>
        <end position="149"/>
    </location>
</feature>
<reference evidence="10 11" key="1">
    <citation type="submission" date="2013-03" db="EMBL/GenBank/DDBJ databases">
        <title>The Genome Sequence of Phialophora europaea CBS 101466.</title>
        <authorList>
            <consortium name="The Broad Institute Genomics Platform"/>
            <person name="Cuomo C."/>
            <person name="de Hoog S."/>
            <person name="Gorbushina A."/>
            <person name="Walker B."/>
            <person name="Young S.K."/>
            <person name="Zeng Q."/>
            <person name="Gargeya S."/>
            <person name="Fitzgerald M."/>
            <person name="Haas B."/>
            <person name="Abouelleil A."/>
            <person name="Allen A.W."/>
            <person name="Alvarado L."/>
            <person name="Arachchi H.M."/>
            <person name="Berlin A.M."/>
            <person name="Chapman S.B."/>
            <person name="Gainer-Dewar J."/>
            <person name="Goldberg J."/>
            <person name="Griggs A."/>
            <person name="Gujja S."/>
            <person name="Hansen M."/>
            <person name="Howarth C."/>
            <person name="Imamovic A."/>
            <person name="Ireland A."/>
            <person name="Larimer J."/>
            <person name="McCowan C."/>
            <person name="Murphy C."/>
            <person name="Pearson M."/>
            <person name="Poon T.W."/>
            <person name="Priest M."/>
            <person name="Roberts A."/>
            <person name="Saif S."/>
            <person name="Shea T."/>
            <person name="Sisk P."/>
            <person name="Sykes S."/>
            <person name="Wortman J."/>
            <person name="Nusbaum C."/>
            <person name="Birren B."/>
        </authorList>
    </citation>
    <scope>NUCLEOTIDE SEQUENCE [LARGE SCALE GENOMIC DNA]</scope>
    <source>
        <strain evidence="10 11">CBS 101466</strain>
    </source>
</reference>
<dbReference type="RefSeq" id="XP_008720279.1">
    <property type="nucleotide sequence ID" value="XM_008722057.1"/>
</dbReference>
<evidence type="ECO:0000313" key="11">
    <source>
        <dbReference type="Proteomes" id="UP000030752"/>
    </source>
</evidence>
<proteinExistence type="predicted"/>
<dbReference type="HOGENOM" id="CLU_1266843_0_0_1"/>
<evidence type="ECO:0000313" key="10">
    <source>
        <dbReference type="EMBL" id="ETN38110.1"/>
    </source>
</evidence>
<evidence type="ECO:0000259" key="9">
    <source>
        <dbReference type="Pfam" id="PF20238"/>
    </source>
</evidence>
<evidence type="ECO:0000256" key="2">
    <source>
        <dbReference type="ARBA" id="ARBA00022475"/>
    </source>
</evidence>
<dbReference type="InterPro" id="IPR046530">
    <property type="entry name" value="BIM1-like_dom"/>
</dbReference>
<evidence type="ECO:0000256" key="1">
    <source>
        <dbReference type="ARBA" id="ARBA00004609"/>
    </source>
</evidence>
<comment type="subcellular location">
    <subcellularLocation>
        <location evidence="1">Cell membrane</location>
        <topology evidence="1">Lipid-anchor</topology>
        <topology evidence="1">GPI-anchor</topology>
    </subcellularLocation>
</comment>
<dbReference type="AlphaFoldDB" id="W2RP59"/>
<dbReference type="GeneID" id="19975073"/>
<dbReference type="EMBL" id="KB822723">
    <property type="protein sequence ID" value="ETN38110.1"/>
    <property type="molecule type" value="Genomic_DNA"/>
</dbReference>
<evidence type="ECO:0000256" key="5">
    <source>
        <dbReference type="ARBA" id="ARBA00023136"/>
    </source>
</evidence>
<evidence type="ECO:0000256" key="6">
    <source>
        <dbReference type="ARBA" id="ARBA00023180"/>
    </source>
</evidence>
<keyword evidence="7" id="KW-0449">Lipoprotein</keyword>
<dbReference type="GO" id="GO:0005886">
    <property type="term" value="C:plasma membrane"/>
    <property type="evidence" value="ECO:0007669"/>
    <property type="project" value="UniProtKB-SubCell"/>
</dbReference>
<dbReference type="PANTHER" id="PTHR34992">
    <property type="entry name" value="HYPHAL ANASTAMOSIS-7 PROTEIN"/>
    <property type="match status" value="1"/>
</dbReference>
<evidence type="ECO:0000256" key="4">
    <source>
        <dbReference type="ARBA" id="ARBA00022729"/>
    </source>
</evidence>
<keyword evidence="4" id="KW-0732">Signal</keyword>
<accession>W2RP59</accession>
<dbReference type="InterPro" id="IPR046936">
    <property type="entry name" value="BIM1-like"/>
</dbReference>
<organism evidence="10 11">
    <name type="scientific">Cyphellophora europaea (strain CBS 101466)</name>
    <name type="common">Phialophora europaea</name>
    <dbReference type="NCBI Taxonomy" id="1220924"/>
    <lineage>
        <taxon>Eukaryota</taxon>
        <taxon>Fungi</taxon>
        <taxon>Dikarya</taxon>
        <taxon>Ascomycota</taxon>
        <taxon>Pezizomycotina</taxon>
        <taxon>Eurotiomycetes</taxon>
        <taxon>Chaetothyriomycetidae</taxon>
        <taxon>Chaetothyriales</taxon>
        <taxon>Cyphellophoraceae</taxon>
        <taxon>Cyphellophora</taxon>
    </lineage>
</organism>
<dbReference type="Pfam" id="PF20238">
    <property type="entry name" value="BIM1-like_dom"/>
    <property type="match status" value="1"/>
</dbReference>
<dbReference type="Proteomes" id="UP000030752">
    <property type="component" value="Unassembled WGS sequence"/>
</dbReference>
<keyword evidence="8" id="KW-0812">Transmembrane</keyword>
<evidence type="ECO:0000256" key="8">
    <source>
        <dbReference type="SAM" id="Phobius"/>
    </source>
</evidence>
<keyword evidence="6" id="KW-0325">Glycoprotein</keyword>
<dbReference type="STRING" id="1220924.W2RP59"/>
<dbReference type="GO" id="GO:0098552">
    <property type="term" value="C:side of membrane"/>
    <property type="evidence" value="ECO:0007669"/>
    <property type="project" value="UniProtKB-KW"/>
</dbReference>
<dbReference type="InParanoid" id="W2RP59"/>